<feature type="transmembrane region" description="Helical" evidence="11">
    <location>
        <begin position="82"/>
        <end position="106"/>
    </location>
</feature>
<keyword evidence="6" id="KW-0297">G-protein coupled receptor</keyword>
<evidence type="ECO:0000256" key="1">
    <source>
        <dbReference type="ARBA" id="ARBA00004651"/>
    </source>
</evidence>
<name>A0AAE1FU62_PETCI</name>
<comment type="similarity">
    <text evidence="2">Belongs to the G-protein coupled receptor 1 family.</text>
</comment>
<dbReference type="GO" id="GO:0004930">
    <property type="term" value="F:G protein-coupled receptor activity"/>
    <property type="evidence" value="ECO:0007669"/>
    <property type="project" value="UniProtKB-KW"/>
</dbReference>
<feature type="region of interest" description="Disordered" evidence="10">
    <location>
        <begin position="242"/>
        <end position="389"/>
    </location>
</feature>
<keyword evidence="5 11" id="KW-1133">Transmembrane helix</keyword>
<gene>
    <name evidence="13" type="ORF">Pcinc_015526</name>
</gene>
<feature type="compositionally biased region" description="Acidic residues" evidence="10">
    <location>
        <begin position="247"/>
        <end position="261"/>
    </location>
</feature>
<sequence>MMLLLSQHHRLPTHNVTCEGKLVEGVGVDEEMVVVEGVGVDDQVMLGVVGVVMTAMGVLGNGLILVLICRTRVMLCSGINKLLATGALCDCLSCVILLPVDIISLVGRGWLVSVSLCHAHAALSSVLSVEGVVVLLAICVDRYCLLLSRQVSLVRSYASWIITSTWVFSFCLALPPLLGLGEFTGPSSLPSGLTHCLWRPTVPISGWDICYICARFCFSYLLGVLSIALCLASIRTQSAKVHSKTDDSEETVSVDEEEEEKDEARGGSEAAGRGTDKEAGEGNATMTGEVREKGEKSTIRPNRATKIIMVRSKTINEHDATNSHEEENPQTTQASTRGINSDATTPTPNHSKHQHQHQQQQQQQQRSWPPDPCHQHQHHQHHPYTITHQGYKRRKLTTILLLSLVMVVCRGPLSVAMIIHSLSPDSLRYYNIFTWLLWWAYLQPVLFPVIYAVRISKLRRELEDLFPWVTRFMPEPSRKRRFKYVIRNNRNDPLTSLHPPPPPTLIHLLVTLV</sequence>
<feature type="transmembrane region" description="Helical" evidence="11">
    <location>
        <begin position="157"/>
        <end position="178"/>
    </location>
</feature>
<evidence type="ECO:0000313" key="14">
    <source>
        <dbReference type="Proteomes" id="UP001286313"/>
    </source>
</evidence>
<dbReference type="Proteomes" id="UP001286313">
    <property type="component" value="Unassembled WGS sequence"/>
</dbReference>
<keyword evidence="4 11" id="KW-0812">Transmembrane</keyword>
<dbReference type="PANTHER" id="PTHR22752">
    <property type="entry name" value="G PROTEIN-COUPLED RECEPTOR"/>
    <property type="match status" value="1"/>
</dbReference>
<keyword evidence="14" id="KW-1185">Reference proteome</keyword>
<comment type="caution">
    <text evidence="13">The sequence shown here is derived from an EMBL/GenBank/DDBJ whole genome shotgun (WGS) entry which is preliminary data.</text>
</comment>
<evidence type="ECO:0000256" key="7">
    <source>
        <dbReference type="ARBA" id="ARBA00023136"/>
    </source>
</evidence>
<protein>
    <recommendedName>
        <fullName evidence="12">G-protein coupled receptors family 1 profile domain-containing protein</fullName>
    </recommendedName>
</protein>
<evidence type="ECO:0000256" key="8">
    <source>
        <dbReference type="ARBA" id="ARBA00023170"/>
    </source>
</evidence>
<evidence type="ECO:0000256" key="9">
    <source>
        <dbReference type="ARBA" id="ARBA00023224"/>
    </source>
</evidence>
<dbReference type="PRINTS" id="PR00237">
    <property type="entry name" value="GPCRRHODOPSN"/>
</dbReference>
<accession>A0AAE1FU62</accession>
<feature type="transmembrane region" description="Helical" evidence="11">
    <location>
        <begin position="399"/>
        <end position="420"/>
    </location>
</feature>
<feature type="compositionally biased region" description="Basic and acidic residues" evidence="10">
    <location>
        <begin position="314"/>
        <end position="327"/>
    </location>
</feature>
<feature type="compositionally biased region" description="Polar residues" evidence="10">
    <location>
        <begin position="329"/>
        <end position="349"/>
    </location>
</feature>
<keyword evidence="9" id="KW-0807">Transducer</keyword>
<reference evidence="13" key="1">
    <citation type="submission" date="2023-10" db="EMBL/GenBank/DDBJ databases">
        <title>Genome assemblies of two species of porcelain crab, Petrolisthes cinctipes and Petrolisthes manimaculis (Anomura: Porcellanidae).</title>
        <authorList>
            <person name="Angst P."/>
        </authorList>
    </citation>
    <scope>NUCLEOTIDE SEQUENCE</scope>
    <source>
        <strain evidence="13">PB745_01</strain>
        <tissue evidence="13">Gill</tissue>
    </source>
</reference>
<feature type="transmembrane region" description="Helical" evidence="11">
    <location>
        <begin position="126"/>
        <end position="145"/>
    </location>
</feature>
<evidence type="ECO:0000256" key="5">
    <source>
        <dbReference type="ARBA" id="ARBA00022989"/>
    </source>
</evidence>
<dbReference type="PROSITE" id="PS50262">
    <property type="entry name" value="G_PROTEIN_RECEP_F1_2"/>
    <property type="match status" value="1"/>
</dbReference>
<feature type="domain" description="G-protein coupled receptors family 1 profile" evidence="12">
    <location>
        <begin position="60"/>
        <end position="451"/>
    </location>
</feature>
<evidence type="ECO:0000259" key="12">
    <source>
        <dbReference type="PROSITE" id="PS50262"/>
    </source>
</evidence>
<dbReference type="Gene3D" id="1.20.1070.10">
    <property type="entry name" value="Rhodopsin 7-helix transmembrane proteins"/>
    <property type="match status" value="2"/>
</dbReference>
<dbReference type="Pfam" id="PF00001">
    <property type="entry name" value="7tm_1"/>
    <property type="match status" value="1"/>
</dbReference>
<feature type="transmembrane region" description="Helical" evidence="11">
    <location>
        <begin position="209"/>
        <end position="234"/>
    </location>
</feature>
<evidence type="ECO:0000256" key="6">
    <source>
        <dbReference type="ARBA" id="ARBA00023040"/>
    </source>
</evidence>
<dbReference type="SUPFAM" id="SSF81321">
    <property type="entry name" value="Family A G protein-coupled receptor-like"/>
    <property type="match status" value="1"/>
</dbReference>
<feature type="transmembrane region" description="Helical" evidence="11">
    <location>
        <begin position="44"/>
        <end position="70"/>
    </location>
</feature>
<keyword evidence="3" id="KW-1003">Cell membrane</keyword>
<evidence type="ECO:0000256" key="10">
    <source>
        <dbReference type="SAM" id="MobiDB-lite"/>
    </source>
</evidence>
<dbReference type="GO" id="GO:0005886">
    <property type="term" value="C:plasma membrane"/>
    <property type="evidence" value="ECO:0007669"/>
    <property type="project" value="UniProtKB-SubCell"/>
</dbReference>
<dbReference type="CDD" id="cd00637">
    <property type="entry name" value="7tm_classA_rhodopsin-like"/>
    <property type="match status" value="1"/>
</dbReference>
<evidence type="ECO:0000256" key="11">
    <source>
        <dbReference type="SAM" id="Phobius"/>
    </source>
</evidence>
<proteinExistence type="inferred from homology"/>
<comment type="subcellular location">
    <subcellularLocation>
        <location evidence="1">Cell membrane</location>
        <topology evidence="1">Multi-pass membrane protein</topology>
    </subcellularLocation>
</comment>
<evidence type="ECO:0000313" key="13">
    <source>
        <dbReference type="EMBL" id="KAK3879964.1"/>
    </source>
</evidence>
<organism evidence="13 14">
    <name type="scientific">Petrolisthes cinctipes</name>
    <name type="common">Flat porcelain crab</name>
    <dbReference type="NCBI Taxonomy" id="88211"/>
    <lineage>
        <taxon>Eukaryota</taxon>
        <taxon>Metazoa</taxon>
        <taxon>Ecdysozoa</taxon>
        <taxon>Arthropoda</taxon>
        <taxon>Crustacea</taxon>
        <taxon>Multicrustacea</taxon>
        <taxon>Malacostraca</taxon>
        <taxon>Eumalacostraca</taxon>
        <taxon>Eucarida</taxon>
        <taxon>Decapoda</taxon>
        <taxon>Pleocyemata</taxon>
        <taxon>Anomura</taxon>
        <taxon>Galatheoidea</taxon>
        <taxon>Porcellanidae</taxon>
        <taxon>Petrolisthes</taxon>
    </lineage>
</organism>
<keyword evidence="7 11" id="KW-0472">Membrane</keyword>
<feature type="compositionally biased region" description="Basic and acidic residues" evidence="10">
    <location>
        <begin position="289"/>
        <end position="298"/>
    </location>
</feature>
<dbReference type="InterPro" id="IPR017452">
    <property type="entry name" value="GPCR_Rhodpsn_7TM"/>
</dbReference>
<evidence type="ECO:0000256" key="2">
    <source>
        <dbReference type="ARBA" id="ARBA00010663"/>
    </source>
</evidence>
<evidence type="ECO:0000256" key="3">
    <source>
        <dbReference type="ARBA" id="ARBA00022475"/>
    </source>
</evidence>
<dbReference type="AlphaFoldDB" id="A0AAE1FU62"/>
<dbReference type="InterPro" id="IPR000276">
    <property type="entry name" value="GPCR_Rhodpsn"/>
</dbReference>
<keyword evidence="8" id="KW-0675">Receptor</keyword>
<dbReference type="EMBL" id="JAWQEG010001374">
    <property type="protein sequence ID" value="KAK3879964.1"/>
    <property type="molecule type" value="Genomic_DNA"/>
</dbReference>
<feature type="transmembrane region" description="Helical" evidence="11">
    <location>
        <begin position="432"/>
        <end position="453"/>
    </location>
</feature>
<evidence type="ECO:0000256" key="4">
    <source>
        <dbReference type="ARBA" id="ARBA00022692"/>
    </source>
</evidence>